<organism evidence="5 6">
    <name type="scientific">Flagellimonas oceani</name>
    <dbReference type="NCBI Taxonomy" id="2698672"/>
    <lineage>
        <taxon>Bacteria</taxon>
        <taxon>Pseudomonadati</taxon>
        <taxon>Bacteroidota</taxon>
        <taxon>Flavobacteriia</taxon>
        <taxon>Flavobacteriales</taxon>
        <taxon>Flavobacteriaceae</taxon>
        <taxon>Flagellimonas</taxon>
    </lineage>
</organism>
<dbReference type="GO" id="GO:0003700">
    <property type="term" value="F:DNA-binding transcription factor activity"/>
    <property type="evidence" value="ECO:0007669"/>
    <property type="project" value="TreeGrafter"/>
</dbReference>
<dbReference type="RefSeq" id="WP_166248598.1">
    <property type="nucleotide sequence ID" value="NZ_CP049616.1"/>
</dbReference>
<evidence type="ECO:0000259" key="4">
    <source>
        <dbReference type="PROSITE" id="PS50932"/>
    </source>
</evidence>
<keyword evidence="2" id="KW-0238">DNA-binding</keyword>
<dbReference type="SUPFAM" id="SSF47413">
    <property type="entry name" value="lambda repressor-like DNA-binding domains"/>
    <property type="match status" value="1"/>
</dbReference>
<gene>
    <name evidence="5" type="ORF">GVT53_10570</name>
</gene>
<evidence type="ECO:0000313" key="6">
    <source>
        <dbReference type="Proteomes" id="UP000502928"/>
    </source>
</evidence>
<dbReference type="Gene3D" id="1.10.260.40">
    <property type="entry name" value="lambda repressor-like DNA-binding domains"/>
    <property type="match status" value="1"/>
</dbReference>
<dbReference type="SUPFAM" id="SSF53822">
    <property type="entry name" value="Periplasmic binding protein-like I"/>
    <property type="match status" value="1"/>
</dbReference>
<dbReference type="InterPro" id="IPR000843">
    <property type="entry name" value="HTH_LacI"/>
</dbReference>
<evidence type="ECO:0000256" key="1">
    <source>
        <dbReference type="ARBA" id="ARBA00023015"/>
    </source>
</evidence>
<dbReference type="CDD" id="cd01392">
    <property type="entry name" value="HTH_LacI"/>
    <property type="match status" value="1"/>
</dbReference>
<reference evidence="5 6" key="1">
    <citation type="submission" date="2020-02" db="EMBL/GenBank/DDBJ databases">
        <title>Complete genome of Muricauda sp. 501str8.</title>
        <authorList>
            <person name="Dong B."/>
            <person name="Zhu S."/>
            <person name="Yang J."/>
            <person name="Chen J."/>
        </authorList>
    </citation>
    <scope>NUCLEOTIDE SEQUENCE [LARGE SCALE GENOMIC DNA]</scope>
    <source>
        <strain evidence="5 6">501str8</strain>
    </source>
</reference>
<dbReference type="EMBL" id="CP049616">
    <property type="protein sequence ID" value="QII45105.1"/>
    <property type="molecule type" value="Genomic_DNA"/>
</dbReference>
<keyword evidence="6" id="KW-1185">Reference proteome</keyword>
<dbReference type="InterPro" id="IPR010982">
    <property type="entry name" value="Lambda_DNA-bd_dom_sf"/>
</dbReference>
<dbReference type="AlphaFoldDB" id="A0A6G7J2S0"/>
<dbReference type="PROSITE" id="PS50932">
    <property type="entry name" value="HTH_LACI_2"/>
    <property type="match status" value="1"/>
</dbReference>
<feature type="domain" description="HTH lacI-type" evidence="4">
    <location>
        <begin position="6"/>
        <end position="60"/>
    </location>
</feature>
<name>A0A6G7J2S0_9FLAO</name>
<evidence type="ECO:0000256" key="3">
    <source>
        <dbReference type="ARBA" id="ARBA00023163"/>
    </source>
</evidence>
<proteinExistence type="predicted"/>
<evidence type="ECO:0000256" key="2">
    <source>
        <dbReference type="ARBA" id="ARBA00023125"/>
    </source>
</evidence>
<dbReference type="Gene3D" id="3.40.50.2300">
    <property type="match status" value="2"/>
</dbReference>
<protein>
    <submittedName>
        <fullName evidence="5">LacI family transcriptional regulator</fullName>
    </submittedName>
</protein>
<dbReference type="CDD" id="cd06267">
    <property type="entry name" value="PBP1_LacI_sugar_binding-like"/>
    <property type="match status" value="1"/>
</dbReference>
<dbReference type="InterPro" id="IPR046335">
    <property type="entry name" value="LacI/GalR-like_sensor"/>
</dbReference>
<sequence length="339" mass="37693">MRKGRVTLKDIAVKLNLSPSTVSRALNDHPAIGDSTKKAVKRLAEVLDYQPNPMALGLLQKKSHTIGVIVPEITSHFFSAIITGIQDVVGPTQYNIMICISNESFEEEVTLVKKLSRMRVDGILVSPASGTKSFEHFQNLQKNEIPVVVFDRDCPGLDSDKVLVDDYSGAYQAVEYLIHSGCKKIAHLGGPLNLSTTKHRMQGYLDALEKNNMPIRKEYIQHVQGFSHNDGLKPAKKLLNQTDVPDAIFAINDNIATSAMHIAKKNGLRIPEDISIVGFDDEPHSTYFSPSLSTVWQPVYSMGMLSARILLKRLKDNNVAKNFREEIFKPELVVRASSK</sequence>
<dbReference type="Pfam" id="PF00356">
    <property type="entry name" value="LacI"/>
    <property type="match status" value="1"/>
</dbReference>
<keyword evidence="1" id="KW-0805">Transcription regulation</keyword>
<dbReference type="InterPro" id="IPR028082">
    <property type="entry name" value="Peripla_BP_I"/>
</dbReference>
<dbReference type="GO" id="GO:0000976">
    <property type="term" value="F:transcription cis-regulatory region binding"/>
    <property type="evidence" value="ECO:0007669"/>
    <property type="project" value="TreeGrafter"/>
</dbReference>
<evidence type="ECO:0000313" key="5">
    <source>
        <dbReference type="EMBL" id="QII45105.1"/>
    </source>
</evidence>
<dbReference type="PANTHER" id="PTHR30146">
    <property type="entry name" value="LACI-RELATED TRANSCRIPTIONAL REPRESSOR"/>
    <property type="match status" value="1"/>
</dbReference>
<dbReference type="SMART" id="SM00354">
    <property type="entry name" value="HTH_LACI"/>
    <property type="match status" value="1"/>
</dbReference>
<dbReference type="Pfam" id="PF13377">
    <property type="entry name" value="Peripla_BP_3"/>
    <property type="match status" value="1"/>
</dbReference>
<dbReference type="Proteomes" id="UP000502928">
    <property type="component" value="Chromosome"/>
</dbReference>
<keyword evidence="3" id="KW-0804">Transcription</keyword>
<accession>A0A6G7J2S0</accession>
<dbReference type="KEGG" id="mut:GVT53_10570"/>
<dbReference type="PANTHER" id="PTHR30146:SF109">
    <property type="entry name" value="HTH-TYPE TRANSCRIPTIONAL REGULATOR GALS"/>
    <property type="match status" value="1"/>
</dbReference>